<keyword evidence="2" id="KW-1185">Reference proteome</keyword>
<name>A0A1G5RTA5_9FIRM</name>
<dbReference type="EMBL" id="FMWL01000002">
    <property type="protein sequence ID" value="SCZ77342.1"/>
    <property type="molecule type" value="Genomic_DNA"/>
</dbReference>
<accession>A0A1G5RTA5</accession>
<gene>
    <name evidence="1" type="ORF">SAMN03080599_00733</name>
</gene>
<protein>
    <submittedName>
        <fullName evidence="1">Uncharacterized protein</fullName>
    </submittedName>
</protein>
<proteinExistence type="predicted"/>
<dbReference type="OrthoDB" id="2138703at2"/>
<evidence type="ECO:0000313" key="2">
    <source>
        <dbReference type="Proteomes" id="UP000199208"/>
    </source>
</evidence>
<dbReference type="AlphaFoldDB" id="A0A1G5RTA5"/>
<sequence>MNAMLKKLVDQGFMNEAQGQYLEEAMNRKESMIVSGHKGWGILPLFATMSAVAKANFSIKQVKSFDDLGGDTQYYVIADLKDIDYAKLISDAMMIPDTGMICLKDPDHPYSIMKIFGDVKKAGIDQSKVFQILECAKENDVKFLTKITRMTWDENGKLVKEDFKG</sequence>
<dbReference type="RefSeq" id="WP_092589512.1">
    <property type="nucleotide sequence ID" value="NZ_FMWL01000002.1"/>
</dbReference>
<dbReference type="Proteomes" id="UP000199208">
    <property type="component" value="Unassembled WGS sequence"/>
</dbReference>
<reference evidence="1 2" key="1">
    <citation type="submission" date="2016-10" db="EMBL/GenBank/DDBJ databases">
        <authorList>
            <person name="de Groot N.N."/>
        </authorList>
    </citation>
    <scope>NUCLEOTIDE SEQUENCE [LARGE SCALE GENOMIC DNA]</scope>
    <source>
        <strain evidence="1 2">DSM 2784</strain>
    </source>
</reference>
<organism evidence="1 2">
    <name type="scientific">Acidaminobacter hydrogenoformans DSM 2784</name>
    <dbReference type="NCBI Taxonomy" id="1120920"/>
    <lineage>
        <taxon>Bacteria</taxon>
        <taxon>Bacillati</taxon>
        <taxon>Bacillota</taxon>
        <taxon>Clostridia</taxon>
        <taxon>Peptostreptococcales</taxon>
        <taxon>Acidaminobacteraceae</taxon>
        <taxon>Acidaminobacter</taxon>
    </lineage>
</organism>
<evidence type="ECO:0000313" key="1">
    <source>
        <dbReference type="EMBL" id="SCZ77342.1"/>
    </source>
</evidence>